<sequence length="132" mass="14490">MKKIKNIAISTVLGASALIGLSACSQADKVSQNVSNDADNFKVERRVVIINTRTDKIEFVAKGLISVNTEDSKKLVILAKVGKSQYKKDIINLTNNNMYTVEDLSGANVNSYKYEVTWLPESVVPVKIVGEK</sequence>
<accession>A0A5P3IFM8</accession>
<organism evidence="1">
    <name type="scientific">Lactococcus lactis subsp. lactis bv. diacetylactis</name>
    <dbReference type="NCBI Taxonomy" id="44688"/>
    <lineage>
        <taxon>Bacteria</taxon>
        <taxon>Bacillati</taxon>
        <taxon>Bacillota</taxon>
        <taxon>Bacilli</taxon>
        <taxon>Lactobacillales</taxon>
        <taxon>Streptococcaceae</taxon>
        <taxon>Lactococcus</taxon>
    </lineage>
</organism>
<dbReference type="InterPro" id="IPR058243">
    <property type="entry name" value="Phage_VG64"/>
</dbReference>
<comment type="caution">
    <text evidence="1">The sequence shown here is derived from an EMBL/GenBank/DDBJ whole genome shotgun (WGS) entry which is preliminary data.</text>
</comment>
<dbReference type="AlphaFoldDB" id="A0A5P3IFM8"/>
<dbReference type="PROSITE" id="PS51257">
    <property type="entry name" value="PROKAR_LIPOPROTEIN"/>
    <property type="match status" value="1"/>
</dbReference>
<dbReference type="EMBL" id="RBVM01000001">
    <property type="protein sequence ID" value="RKO39101.1"/>
    <property type="molecule type" value="Genomic_DNA"/>
</dbReference>
<proteinExistence type="predicted"/>
<protein>
    <submittedName>
        <fullName evidence="1">Uncharacterized protein</fullName>
    </submittedName>
</protein>
<dbReference type="Pfam" id="PF25682">
    <property type="entry name" value="Phage_VG64"/>
    <property type="match status" value="1"/>
</dbReference>
<name>A0A5P3IFM8_LACLL</name>
<gene>
    <name evidence="1" type="ORF">D8K17_02765</name>
</gene>
<dbReference type="RefSeq" id="WP_010905370.1">
    <property type="nucleotide sequence ID" value="NZ_CP020604.1"/>
</dbReference>
<reference evidence="1" key="1">
    <citation type="submission" date="2018-10" db="EMBL/GenBank/DDBJ databases">
        <title>Chromosomal inversion in Lactococcus lactis subsp. lactis bv. diacetylactis S50.</title>
        <authorList>
            <person name="Kojic M."/>
            <person name="Jovcic B."/>
        </authorList>
    </citation>
    <scope>NUCLEOTIDE SEQUENCE</scope>
    <source>
        <strain evidence="1">S50</strain>
    </source>
</reference>
<evidence type="ECO:0000313" key="1">
    <source>
        <dbReference type="EMBL" id="RKO39101.1"/>
    </source>
</evidence>